<dbReference type="Pfam" id="PF05193">
    <property type="entry name" value="Peptidase_M16_C"/>
    <property type="match status" value="1"/>
</dbReference>
<evidence type="ECO:0000313" key="3">
    <source>
        <dbReference type="Proteomes" id="UP000601171"/>
    </source>
</evidence>
<accession>A0A926ILB6</accession>
<dbReference type="PANTHER" id="PTHR11851">
    <property type="entry name" value="METALLOPROTEASE"/>
    <property type="match status" value="1"/>
</dbReference>
<dbReference type="SUPFAM" id="SSF63411">
    <property type="entry name" value="LuxS/MPP-like metallohydrolase"/>
    <property type="match status" value="2"/>
</dbReference>
<dbReference type="Proteomes" id="UP000601171">
    <property type="component" value="Unassembled WGS sequence"/>
</dbReference>
<name>A0A926ILB6_9FIRM</name>
<sequence>MDLKVDKIKLGNGINLNLIYTDKFKSNLLSYYIVRPLNREDVTKNALLPLVLKRGNQKLNTTLEVEQKLDELYGSNLSLTVNKRGEKHVIRFTLEWADGSYFNDDSYNLKTIDLLNDIVFNPYLENDSFSKEYVRQEKENLKDRIEGKINSKRSYAVDRCIEEMCKSEAFSLYSFGYVEDLPSIDEKNLYEHYKNVINNSPIEIIYVGKYDEKLISHIKESNKMNRQNIIYLSREKIDYDIEEVNVVRERLDVNQGKLVLGYRTGIPFEENLYNGLLIASDILGGGPNSKLFRHVREENSLAYYIGSMVIKYKSILLIDGGIEFENYDKTTKIINEQIEKMRNGDFSDDDIEISKKAIKASTESIKDSTYLISEFFFSQQLSNDFRSLEEVLNDIDNVNREDIIEASRHIALDTIYFMSK</sequence>
<evidence type="ECO:0000313" key="2">
    <source>
        <dbReference type="EMBL" id="MBC8588508.1"/>
    </source>
</evidence>
<protein>
    <submittedName>
        <fullName evidence="2">Insulinase family protein</fullName>
    </submittedName>
</protein>
<dbReference type="AlphaFoldDB" id="A0A926ILB6"/>
<dbReference type="EMBL" id="JACRTG010000020">
    <property type="protein sequence ID" value="MBC8588508.1"/>
    <property type="molecule type" value="Genomic_DNA"/>
</dbReference>
<reference evidence="2" key="1">
    <citation type="submission" date="2020-08" db="EMBL/GenBank/DDBJ databases">
        <title>Genome public.</title>
        <authorList>
            <person name="Liu C."/>
            <person name="Sun Q."/>
        </authorList>
    </citation>
    <scope>NUCLEOTIDE SEQUENCE</scope>
    <source>
        <strain evidence="2">BX21</strain>
    </source>
</reference>
<dbReference type="PANTHER" id="PTHR11851:SF186">
    <property type="entry name" value="INACTIVE METALLOPROTEASE YMFF-RELATED"/>
    <property type="match status" value="1"/>
</dbReference>
<organism evidence="2 3">
    <name type="scientific">Paratissierella segnis</name>
    <dbReference type="NCBI Taxonomy" id="2763679"/>
    <lineage>
        <taxon>Bacteria</taxon>
        <taxon>Bacillati</taxon>
        <taxon>Bacillota</taxon>
        <taxon>Tissierellia</taxon>
        <taxon>Tissierellales</taxon>
        <taxon>Tissierellaceae</taxon>
        <taxon>Paratissierella</taxon>
    </lineage>
</organism>
<feature type="domain" description="Peptidase M16 C-terminal" evidence="1">
    <location>
        <begin position="184"/>
        <end position="357"/>
    </location>
</feature>
<gene>
    <name evidence="2" type="ORF">H8707_09665</name>
</gene>
<dbReference type="RefSeq" id="WP_262429963.1">
    <property type="nucleotide sequence ID" value="NZ_JACRTG010000020.1"/>
</dbReference>
<evidence type="ECO:0000259" key="1">
    <source>
        <dbReference type="Pfam" id="PF05193"/>
    </source>
</evidence>
<keyword evidence="3" id="KW-1185">Reference proteome</keyword>
<dbReference type="InterPro" id="IPR050361">
    <property type="entry name" value="MPP/UQCRC_Complex"/>
</dbReference>
<dbReference type="InterPro" id="IPR011249">
    <property type="entry name" value="Metalloenz_LuxS/M16"/>
</dbReference>
<dbReference type="NCBIfam" id="NF047422">
    <property type="entry name" value="YfmF_fam"/>
    <property type="match status" value="1"/>
</dbReference>
<comment type="caution">
    <text evidence="2">The sequence shown here is derived from an EMBL/GenBank/DDBJ whole genome shotgun (WGS) entry which is preliminary data.</text>
</comment>
<dbReference type="GO" id="GO:0046872">
    <property type="term" value="F:metal ion binding"/>
    <property type="evidence" value="ECO:0007669"/>
    <property type="project" value="InterPro"/>
</dbReference>
<proteinExistence type="predicted"/>
<dbReference type="Gene3D" id="3.30.830.10">
    <property type="entry name" value="Metalloenzyme, LuxS/M16 peptidase-like"/>
    <property type="match status" value="2"/>
</dbReference>
<dbReference type="InterPro" id="IPR007863">
    <property type="entry name" value="Peptidase_M16_C"/>
</dbReference>